<evidence type="ECO:0000259" key="2">
    <source>
        <dbReference type="Pfam" id="PF07687"/>
    </source>
</evidence>
<dbReference type="GO" id="GO:0046872">
    <property type="term" value="F:metal ion binding"/>
    <property type="evidence" value="ECO:0007669"/>
    <property type="project" value="UniProtKB-KW"/>
</dbReference>
<dbReference type="SUPFAM" id="SSF55031">
    <property type="entry name" value="Bacterial exopeptidase dimerisation domain"/>
    <property type="match status" value="1"/>
</dbReference>
<evidence type="ECO:0000313" key="3">
    <source>
        <dbReference type="EMBL" id="OYO10499.1"/>
    </source>
</evidence>
<dbReference type="PANTHER" id="PTHR30575">
    <property type="entry name" value="PEPTIDASE M20"/>
    <property type="match status" value="1"/>
</dbReference>
<keyword evidence="1" id="KW-0479">Metal-binding</keyword>
<dbReference type="Pfam" id="PF07687">
    <property type="entry name" value="M20_dimer"/>
    <property type="match status" value="1"/>
</dbReference>
<comment type="cofactor">
    <cofactor evidence="1">
        <name>Mn(2+)</name>
        <dbReference type="ChEBI" id="CHEBI:29035"/>
    </cofactor>
    <text evidence="1">The Mn(2+) ion enhances activity.</text>
</comment>
<evidence type="ECO:0000256" key="1">
    <source>
        <dbReference type="PIRSR" id="PIRSR005962-1"/>
    </source>
</evidence>
<dbReference type="GO" id="GO:0071713">
    <property type="term" value="F:para-aminobenzoyl-glutamate hydrolase activity"/>
    <property type="evidence" value="ECO:0007669"/>
    <property type="project" value="TreeGrafter"/>
</dbReference>
<accession>A0A255G3K9</accession>
<dbReference type="InterPro" id="IPR052030">
    <property type="entry name" value="Peptidase_M20/M20A_hydrolases"/>
</dbReference>
<dbReference type="RefSeq" id="WP_094406231.1">
    <property type="nucleotide sequence ID" value="NZ_NMVO01000016.1"/>
</dbReference>
<feature type="binding site" evidence="1">
    <location>
        <position position="140"/>
    </location>
    <ligand>
        <name>Mn(2+)</name>
        <dbReference type="ChEBI" id="CHEBI:29035"/>
        <label>2</label>
    </ligand>
</feature>
<name>A0A255G3K9_9ACTN</name>
<dbReference type="InterPro" id="IPR011650">
    <property type="entry name" value="Peptidase_M20_dimer"/>
</dbReference>
<dbReference type="OrthoDB" id="9781032at2"/>
<protein>
    <submittedName>
        <fullName evidence="3">Peptidase M20</fullName>
    </submittedName>
</protein>
<dbReference type="Proteomes" id="UP000215896">
    <property type="component" value="Unassembled WGS sequence"/>
</dbReference>
<feature type="binding site" evidence="1">
    <location>
        <position position="142"/>
    </location>
    <ligand>
        <name>Mn(2+)</name>
        <dbReference type="ChEBI" id="CHEBI:29035"/>
        <label>2</label>
    </ligand>
</feature>
<dbReference type="GO" id="GO:0005737">
    <property type="term" value="C:cytoplasm"/>
    <property type="evidence" value="ECO:0007669"/>
    <property type="project" value="TreeGrafter"/>
</dbReference>
<dbReference type="InterPro" id="IPR017439">
    <property type="entry name" value="Amidohydrolase"/>
</dbReference>
<dbReference type="Pfam" id="PF01546">
    <property type="entry name" value="Peptidase_M20"/>
    <property type="match status" value="1"/>
</dbReference>
<proteinExistence type="predicted"/>
<keyword evidence="1" id="KW-0464">Manganese</keyword>
<comment type="caution">
    <text evidence="3">The sequence shown here is derived from an EMBL/GenBank/DDBJ whole genome shotgun (WGS) entry which is preliminary data.</text>
</comment>
<reference evidence="3 4" key="1">
    <citation type="submission" date="2017-07" db="EMBL/GenBank/DDBJ databases">
        <title>Draft whole genome sequences of clinical Proprionibacteriaceae strains.</title>
        <authorList>
            <person name="Bernier A.-M."/>
            <person name="Bernard K."/>
            <person name="Domingo M.-C."/>
        </authorList>
    </citation>
    <scope>NUCLEOTIDE SEQUENCE [LARGE SCALE GENOMIC DNA]</scope>
    <source>
        <strain evidence="3 4">NML 030167</strain>
    </source>
</reference>
<dbReference type="EMBL" id="NMVO01000016">
    <property type="protein sequence ID" value="OYO10499.1"/>
    <property type="molecule type" value="Genomic_DNA"/>
</dbReference>
<dbReference type="GO" id="GO:0046657">
    <property type="term" value="P:folic acid catabolic process"/>
    <property type="evidence" value="ECO:0007669"/>
    <property type="project" value="TreeGrafter"/>
</dbReference>
<feature type="binding site" evidence="1">
    <location>
        <position position="175"/>
    </location>
    <ligand>
        <name>Mn(2+)</name>
        <dbReference type="ChEBI" id="CHEBI:29035"/>
        <label>2</label>
    </ligand>
</feature>
<dbReference type="PIRSF" id="PIRSF005962">
    <property type="entry name" value="Pept_M20D_amidohydro"/>
    <property type="match status" value="1"/>
</dbReference>
<dbReference type="GO" id="GO:0016805">
    <property type="term" value="F:dipeptidase activity"/>
    <property type="evidence" value="ECO:0007669"/>
    <property type="project" value="TreeGrafter"/>
</dbReference>
<dbReference type="PANTHER" id="PTHR30575:SF3">
    <property type="entry name" value="PEPTIDASE M20 DIMERISATION DOMAIN-CONTAINING PROTEIN"/>
    <property type="match status" value="1"/>
</dbReference>
<gene>
    <name evidence="3" type="ORF">CGZ94_15880</name>
</gene>
<feature type="binding site" evidence="1">
    <location>
        <position position="199"/>
    </location>
    <ligand>
        <name>Mn(2+)</name>
        <dbReference type="ChEBI" id="CHEBI:29035"/>
        <label>2</label>
    </ligand>
</feature>
<feature type="binding site" evidence="1">
    <location>
        <position position="395"/>
    </location>
    <ligand>
        <name>Mn(2+)</name>
        <dbReference type="ChEBI" id="CHEBI:29035"/>
        <label>2</label>
    </ligand>
</feature>
<keyword evidence="4" id="KW-1185">Reference proteome</keyword>
<sequence length="423" mass="44488">MADAAELVRLRRDLHQHAELAFTEVYAASTIIHALEGIPGIRLRTGAEIFDRDRASDHPSEEDFESAASRALSAGADPAAVARVRRDGTAVVAEIDGVGPGPLWGVRADIDALPITESRDPAHLPAREGFVSDWGTMHACGHDGHTAIGIVLARRLAADRDFTGTVRILFQPAEESVRGAVSMIAAGAADGIDLMLGLHLGEGLDSRVCTGGSHGLQATRKFVVEFTGVAAHAAGSPQDGRNAIAAAATATLGMLALSRDSRGVTNVNVGTISGGRQTNIVPDSARLTGEVRSDDSAVCTDMMRRIESVVEGAATMWRVDSAVRVNGRADTMRADPELVRHLTSVAAEVAEVAEVRDSVLMSASDDLSLWARAVQDAGGLATFAVVGASSPAPHHNPRFDIDEACLPVACDWLEAAIRGWRAR</sequence>
<dbReference type="InterPro" id="IPR036264">
    <property type="entry name" value="Bact_exopeptidase_dim_dom"/>
</dbReference>
<dbReference type="SUPFAM" id="SSF53187">
    <property type="entry name" value="Zn-dependent exopeptidases"/>
    <property type="match status" value="1"/>
</dbReference>
<dbReference type="AlphaFoldDB" id="A0A255G3K9"/>
<dbReference type="Gene3D" id="3.40.630.10">
    <property type="entry name" value="Zn peptidases"/>
    <property type="match status" value="2"/>
</dbReference>
<evidence type="ECO:0000313" key="4">
    <source>
        <dbReference type="Proteomes" id="UP000215896"/>
    </source>
</evidence>
<organism evidence="3 4">
    <name type="scientific">Enemella evansiae</name>
    <dbReference type="NCBI Taxonomy" id="2016499"/>
    <lineage>
        <taxon>Bacteria</taxon>
        <taxon>Bacillati</taxon>
        <taxon>Actinomycetota</taxon>
        <taxon>Actinomycetes</taxon>
        <taxon>Propionibacteriales</taxon>
        <taxon>Propionibacteriaceae</taxon>
        <taxon>Enemella</taxon>
    </lineage>
</organism>
<dbReference type="NCBIfam" id="TIGR01891">
    <property type="entry name" value="amidohydrolases"/>
    <property type="match status" value="1"/>
</dbReference>
<dbReference type="InterPro" id="IPR002933">
    <property type="entry name" value="Peptidase_M20"/>
</dbReference>
<feature type="domain" description="Peptidase M20 dimerisation" evidence="2">
    <location>
        <begin position="222"/>
        <end position="311"/>
    </location>
</feature>